<dbReference type="Pfam" id="PF10006">
    <property type="entry name" value="DUF2249"/>
    <property type="match status" value="2"/>
</dbReference>
<gene>
    <name evidence="2" type="ORF">DCC81_23780</name>
</gene>
<accession>A0A2T7BEA0</accession>
<dbReference type="EMBL" id="QCYK01000003">
    <property type="protein sequence ID" value="PUZ23402.1"/>
    <property type="molecule type" value="Genomic_DNA"/>
</dbReference>
<feature type="domain" description="DUF2249" evidence="1">
    <location>
        <begin position="198"/>
        <end position="262"/>
    </location>
</feature>
<evidence type="ECO:0000259" key="1">
    <source>
        <dbReference type="Pfam" id="PF10006"/>
    </source>
</evidence>
<organism evidence="2 3">
    <name type="scientific">Chitinophaga parva</name>
    <dbReference type="NCBI Taxonomy" id="2169414"/>
    <lineage>
        <taxon>Bacteria</taxon>
        <taxon>Pseudomonadati</taxon>
        <taxon>Bacteroidota</taxon>
        <taxon>Chitinophagia</taxon>
        <taxon>Chitinophagales</taxon>
        <taxon>Chitinophagaceae</taxon>
        <taxon>Chitinophaga</taxon>
    </lineage>
</organism>
<dbReference type="AlphaFoldDB" id="A0A2T7BEA0"/>
<dbReference type="InterPro" id="IPR038062">
    <property type="entry name" value="ScdA-like_N_sf"/>
</dbReference>
<name>A0A2T7BEA0_9BACT</name>
<protein>
    <recommendedName>
        <fullName evidence="1">DUF2249 domain-containing protein</fullName>
    </recommendedName>
</protein>
<evidence type="ECO:0000313" key="2">
    <source>
        <dbReference type="EMBL" id="PUZ23402.1"/>
    </source>
</evidence>
<dbReference type="RefSeq" id="WP_108689205.1">
    <property type="nucleotide sequence ID" value="NZ_QCYK01000003.1"/>
</dbReference>
<dbReference type="Proteomes" id="UP000244450">
    <property type="component" value="Unassembled WGS sequence"/>
</dbReference>
<dbReference type="OrthoDB" id="128918at2"/>
<feature type="domain" description="DUF2249" evidence="1">
    <location>
        <begin position="100"/>
        <end position="165"/>
    </location>
</feature>
<dbReference type="Gene3D" id="1.10.3910.10">
    <property type="entry name" value="SP0561-like"/>
    <property type="match status" value="1"/>
</dbReference>
<comment type="caution">
    <text evidence="2">The sequence shown here is derived from an EMBL/GenBank/DDBJ whole genome shotgun (WGS) entry which is preliminary data.</text>
</comment>
<proteinExistence type="predicted"/>
<dbReference type="SUPFAM" id="SSF140683">
    <property type="entry name" value="SP0561-like"/>
    <property type="match status" value="1"/>
</dbReference>
<reference evidence="2 3" key="1">
    <citation type="submission" date="2018-04" db="EMBL/GenBank/DDBJ databases">
        <title>Chitinophaga fuyangensis sp. nov., isolated from soil in a chemical factory.</title>
        <authorList>
            <person name="Chen K."/>
        </authorList>
    </citation>
    <scope>NUCLEOTIDE SEQUENCE [LARGE SCALE GENOMIC DNA]</scope>
    <source>
        <strain evidence="2 3">LY-1</strain>
    </source>
</reference>
<sequence length="265" mass="29061">MIINANTKIAAILKQEPAALEAIISISPRFEKLRNPLLRRLMAGRTSIAMAGNVGNCGVQAFFEKLQPLGFEVDENMAAPPAPGQVPAWFPGADVTVINLDVRPISAAGDDPLAIIMKVVKALVPGQALKVINTFEPAPLIRLLKQQGYAATVTVISDNEVETLFYKHAETPHTEAGPIAPAGDWDALMQAFESRLRVLDVRGLAMPKPMLAILEALDALPADMALFVYHKRVPVYLLPEIRQRKFDYRVKIMRAGAVHLLIFRN</sequence>
<evidence type="ECO:0000313" key="3">
    <source>
        <dbReference type="Proteomes" id="UP000244450"/>
    </source>
</evidence>
<dbReference type="InterPro" id="IPR018720">
    <property type="entry name" value="DUF2249"/>
</dbReference>
<keyword evidence="3" id="KW-1185">Reference proteome</keyword>